<name>A0A174QNX8_BACT4</name>
<dbReference type="PANTHER" id="PTHR43673:SF2">
    <property type="entry name" value="NITROREDUCTASE"/>
    <property type="match status" value="1"/>
</dbReference>
<keyword evidence="4" id="KW-0288">FMN</keyword>
<evidence type="ECO:0000256" key="6">
    <source>
        <dbReference type="SAM" id="Phobius"/>
    </source>
</evidence>
<keyword evidence="6" id="KW-1133">Transmembrane helix</keyword>
<gene>
    <name evidence="8" type="ORF">ERS852557_01433</name>
</gene>
<evidence type="ECO:0000256" key="3">
    <source>
        <dbReference type="ARBA" id="ARBA00022630"/>
    </source>
</evidence>
<dbReference type="Proteomes" id="UP000095541">
    <property type="component" value="Unassembled WGS sequence"/>
</dbReference>
<dbReference type="AlphaFoldDB" id="A0A174QNX8"/>
<comment type="cofactor">
    <cofactor evidence="1">
        <name>FMN</name>
        <dbReference type="ChEBI" id="CHEBI:58210"/>
    </cofactor>
</comment>
<dbReference type="InterPro" id="IPR000415">
    <property type="entry name" value="Nitroreductase-like"/>
</dbReference>
<sequence length="325" mass="37616">MKKKIPLWMYRILRFMFHAVNLFFNAFYWITYDLLYSNDSKSKESQLADLMIMSHVLEKGITMPDRRLGFGYPRVRGIITLCNECIKRYGFQSIEVQSTLNDLYEYLQIHEASDFQLPEDITMGIRDLVEYKSSDSNSFSSVFTKDEYFKPTSCFEQFAYQRHSVRNYADEEVGMDVIYEVMRLAQTAPSACNRQSVRVKVITNKEKIVAVLGLQNGNRGFGHLADKLLLITSEQGAWGYKTRTSAYLDAGIYTMNLLYALHYYQLCACTLNCHLTINKMNKLRNILNIPQSELPIVFISIGRAPNQFMVAKSHRLDVEQVVTII</sequence>
<dbReference type="GO" id="GO:0016491">
    <property type="term" value="F:oxidoreductase activity"/>
    <property type="evidence" value="ECO:0007669"/>
    <property type="project" value="UniProtKB-KW"/>
</dbReference>
<dbReference type="InterPro" id="IPR029479">
    <property type="entry name" value="Nitroreductase"/>
</dbReference>
<protein>
    <submittedName>
        <fullName evidence="8">Nitroreductase family</fullName>
    </submittedName>
</protein>
<accession>A0A174QNX8</accession>
<dbReference type="SUPFAM" id="SSF55469">
    <property type="entry name" value="FMN-dependent nitroreductase-like"/>
    <property type="match status" value="1"/>
</dbReference>
<evidence type="ECO:0000313" key="8">
    <source>
        <dbReference type="EMBL" id="CUP72618.1"/>
    </source>
</evidence>
<keyword evidence="5" id="KW-0560">Oxidoreductase</keyword>
<dbReference type="RefSeq" id="WP_055217656.1">
    <property type="nucleotide sequence ID" value="NZ_CZBI01000002.1"/>
</dbReference>
<evidence type="ECO:0000256" key="4">
    <source>
        <dbReference type="ARBA" id="ARBA00022643"/>
    </source>
</evidence>
<organism evidence="8 9">
    <name type="scientific">Bacteroides thetaiotaomicron</name>
    <dbReference type="NCBI Taxonomy" id="818"/>
    <lineage>
        <taxon>Bacteria</taxon>
        <taxon>Pseudomonadati</taxon>
        <taxon>Bacteroidota</taxon>
        <taxon>Bacteroidia</taxon>
        <taxon>Bacteroidales</taxon>
        <taxon>Bacteroidaceae</taxon>
        <taxon>Bacteroides</taxon>
    </lineage>
</organism>
<evidence type="ECO:0000256" key="2">
    <source>
        <dbReference type="ARBA" id="ARBA00007118"/>
    </source>
</evidence>
<dbReference type="Gene3D" id="3.40.109.10">
    <property type="entry name" value="NADH Oxidase"/>
    <property type="match status" value="1"/>
</dbReference>
<dbReference type="Pfam" id="PF00881">
    <property type="entry name" value="Nitroreductase"/>
    <property type="match status" value="1"/>
</dbReference>
<dbReference type="EMBL" id="CZBI01000002">
    <property type="protein sequence ID" value="CUP72618.1"/>
    <property type="molecule type" value="Genomic_DNA"/>
</dbReference>
<feature type="transmembrane region" description="Helical" evidence="6">
    <location>
        <begin position="12"/>
        <end position="30"/>
    </location>
</feature>
<feature type="domain" description="Nitroreductase" evidence="7">
    <location>
        <begin position="160"/>
        <end position="209"/>
    </location>
</feature>
<reference evidence="8 9" key="1">
    <citation type="submission" date="2015-09" db="EMBL/GenBank/DDBJ databases">
        <authorList>
            <consortium name="Pathogen Informatics"/>
        </authorList>
    </citation>
    <scope>NUCLEOTIDE SEQUENCE [LARGE SCALE GENOMIC DNA]</scope>
    <source>
        <strain evidence="8 9">2789STDY5834945</strain>
    </source>
</reference>
<evidence type="ECO:0000313" key="9">
    <source>
        <dbReference type="Proteomes" id="UP000095541"/>
    </source>
</evidence>
<proteinExistence type="inferred from homology"/>
<evidence type="ECO:0000259" key="7">
    <source>
        <dbReference type="Pfam" id="PF00881"/>
    </source>
</evidence>
<evidence type="ECO:0000256" key="1">
    <source>
        <dbReference type="ARBA" id="ARBA00001917"/>
    </source>
</evidence>
<keyword evidence="3" id="KW-0285">Flavoprotein</keyword>
<keyword evidence="6" id="KW-0812">Transmembrane</keyword>
<dbReference type="CDD" id="cd02062">
    <property type="entry name" value="Nitro_FMN_reductase"/>
    <property type="match status" value="1"/>
</dbReference>
<comment type="similarity">
    <text evidence="2">Belongs to the nitroreductase family.</text>
</comment>
<dbReference type="PANTHER" id="PTHR43673">
    <property type="entry name" value="NAD(P)H NITROREDUCTASE YDGI-RELATED"/>
    <property type="match status" value="1"/>
</dbReference>
<evidence type="ECO:0000256" key="5">
    <source>
        <dbReference type="ARBA" id="ARBA00023002"/>
    </source>
</evidence>
<keyword evidence="6" id="KW-0472">Membrane</keyword>